<evidence type="ECO:0000256" key="2">
    <source>
        <dbReference type="ARBA" id="ARBA00006464"/>
    </source>
</evidence>
<evidence type="ECO:0000256" key="7">
    <source>
        <dbReference type="SAM" id="Phobius"/>
    </source>
</evidence>
<dbReference type="GO" id="GO:0016780">
    <property type="term" value="F:phosphotransferase activity, for other substituted phosphate groups"/>
    <property type="evidence" value="ECO:0007669"/>
    <property type="project" value="TreeGrafter"/>
</dbReference>
<evidence type="ECO:0000313" key="10">
    <source>
        <dbReference type="Proteomes" id="UP001268256"/>
    </source>
</evidence>
<reference evidence="10" key="1">
    <citation type="submission" date="2023-07" db="EMBL/GenBank/DDBJ databases">
        <authorList>
            <person name="Luz R."/>
            <person name="Cordeiro R."/>
            <person name="Fonseca A."/>
            <person name="Goncalves V."/>
        </authorList>
    </citation>
    <scope>NUCLEOTIDE SEQUENCE [LARGE SCALE GENOMIC DNA]</scope>
    <source>
        <strain evidence="10">BACA0444</strain>
    </source>
</reference>
<comment type="similarity">
    <text evidence="2">Belongs to the bacterial sugar transferase family.</text>
</comment>
<feature type="transmembrane region" description="Helical" evidence="7">
    <location>
        <begin position="50"/>
        <end position="68"/>
    </location>
</feature>
<proteinExistence type="inferred from homology"/>
<dbReference type="PANTHER" id="PTHR30576:SF23">
    <property type="entry name" value="GLUCOSYLTRANSFERASE"/>
    <property type="match status" value="1"/>
</dbReference>
<accession>A0AAE4FQH5</accession>
<keyword evidence="5 7" id="KW-1133">Transmembrane helix</keyword>
<evidence type="ECO:0000256" key="6">
    <source>
        <dbReference type="ARBA" id="ARBA00023136"/>
    </source>
</evidence>
<name>A0AAE4FQH5_9CYAN</name>
<keyword evidence="3 9" id="KW-0808">Transferase</keyword>
<keyword evidence="10" id="KW-1185">Reference proteome</keyword>
<keyword evidence="4 7" id="KW-0812">Transmembrane</keyword>
<sequence>MANSRTRESVGGNVFPGLAKKLASRSGERDIRAPHPVQLSWLFSQQGYQTLLLLSCDLLALVGAWKLGLKFNRLYSPIPPELVWWEWFGLPSLFWGFALGILLILAMGGLYHPRRDWKNYLRAGQLVSLGYILSLVISYCYDPTLDMPRSLFFMAWIGSVILVIGLRLLATLVTQLRAYQQQVRVFLIAPAERLELLLHTLEKQSHYAIVGTAQANAAYAPETWQAILQANPQEVLAANLPPTDLASTLYWQLRQRGIHLRLVPSSLDILYRRGVPEIFAALPTLRAEVTYLNGLEYRLKRGLDVVGALLGVVLLAPVFIVVAVGIRITSPGPVFFCQERVGLRGRVFQMWKFRTMDCNAHHRQAELETANESCDGILFKIKDDPRITPFGRWLRRTSIDELPQLFNILFGQMSLVGPRPLPVRDVQRFNSWHHIRHHVLPGITGLWQISGRSKIGQFDEAARLDLYYIDNWSFNLDLEILVETLRIVLFQQGAY</sequence>
<dbReference type="GO" id="GO:0016020">
    <property type="term" value="C:membrane"/>
    <property type="evidence" value="ECO:0007669"/>
    <property type="project" value="UniProtKB-SubCell"/>
</dbReference>
<dbReference type="InterPro" id="IPR017475">
    <property type="entry name" value="EPS_sugar_tfrase"/>
</dbReference>
<gene>
    <name evidence="9" type="ORF">RIF25_05715</name>
</gene>
<dbReference type="InterPro" id="IPR003362">
    <property type="entry name" value="Bact_transf"/>
</dbReference>
<feature type="domain" description="Bacterial sugar transferase" evidence="8">
    <location>
        <begin position="300"/>
        <end position="489"/>
    </location>
</feature>
<protein>
    <submittedName>
        <fullName evidence="9">Sugar transferase</fullName>
        <ecNumber evidence="9">2.7.8.-</ecNumber>
    </submittedName>
</protein>
<dbReference type="EC" id="2.7.8.-" evidence="9"/>
<evidence type="ECO:0000313" key="9">
    <source>
        <dbReference type="EMBL" id="MDS3860300.1"/>
    </source>
</evidence>
<feature type="transmembrane region" description="Helical" evidence="7">
    <location>
        <begin position="88"/>
        <end position="111"/>
    </location>
</feature>
<evidence type="ECO:0000256" key="4">
    <source>
        <dbReference type="ARBA" id="ARBA00022692"/>
    </source>
</evidence>
<dbReference type="EMBL" id="JAVMIP010000003">
    <property type="protein sequence ID" value="MDS3860300.1"/>
    <property type="molecule type" value="Genomic_DNA"/>
</dbReference>
<keyword evidence="6 7" id="KW-0472">Membrane</keyword>
<dbReference type="NCBIfam" id="TIGR03025">
    <property type="entry name" value="EPS_sugtrans"/>
    <property type="match status" value="1"/>
</dbReference>
<dbReference type="PANTHER" id="PTHR30576">
    <property type="entry name" value="COLANIC BIOSYNTHESIS UDP-GLUCOSE LIPID CARRIER TRANSFERASE"/>
    <property type="match status" value="1"/>
</dbReference>
<feature type="transmembrane region" description="Helical" evidence="7">
    <location>
        <begin position="153"/>
        <end position="174"/>
    </location>
</feature>
<evidence type="ECO:0000256" key="1">
    <source>
        <dbReference type="ARBA" id="ARBA00004141"/>
    </source>
</evidence>
<dbReference type="Proteomes" id="UP001268256">
    <property type="component" value="Unassembled WGS sequence"/>
</dbReference>
<dbReference type="Pfam" id="PF02397">
    <property type="entry name" value="Bac_transf"/>
    <property type="match status" value="1"/>
</dbReference>
<dbReference type="AlphaFoldDB" id="A0AAE4FQH5"/>
<comment type="subcellular location">
    <subcellularLocation>
        <location evidence="1">Membrane</location>
        <topology evidence="1">Multi-pass membrane protein</topology>
    </subcellularLocation>
</comment>
<feature type="transmembrane region" description="Helical" evidence="7">
    <location>
        <begin position="305"/>
        <end position="328"/>
    </location>
</feature>
<comment type="caution">
    <text evidence="9">The sequence shown here is derived from an EMBL/GenBank/DDBJ whole genome shotgun (WGS) entry which is preliminary data.</text>
</comment>
<feature type="transmembrane region" description="Helical" evidence="7">
    <location>
        <begin position="123"/>
        <end position="141"/>
    </location>
</feature>
<organism evidence="9 10">
    <name type="scientific">Pseudocalidococcus azoricus BACA0444</name>
    <dbReference type="NCBI Taxonomy" id="2918990"/>
    <lineage>
        <taxon>Bacteria</taxon>
        <taxon>Bacillati</taxon>
        <taxon>Cyanobacteriota</taxon>
        <taxon>Cyanophyceae</taxon>
        <taxon>Acaryochloridales</taxon>
        <taxon>Thermosynechococcaceae</taxon>
        <taxon>Pseudocalidococcus</taxon>
        <taxon>Pseudocalidococcus azoricus</taxon>
    </lineage>
</organism>
<evidence type="ECO:0000256" key="3">
    <source>
        <dbReference type="ARBA" id="ARBA00022679"/>
    </source>
</evidence>
<evidence type="ECO:0000256" key="5">
    <source>
        <dbReference type="ARBA" id="ARBA00022989"/>
    </source>
</evidence>
<evidence type="ECO:0000259" key="8">
    <source>
        <dbReference type="Pfam" id="PF02397"/>
    </source>
</evidence>